<dbReference type="InterPro" id="IPR030184">
    <property type="entry name" value="WAT1-related"/>
</dbReference>
<proteinExistence type="predicted"/>
<evidence type="ECO:0000256" key="5">
    <source>
        <dbReference type="SAM" id="Phobius"/>
    </source>
</evidence>
<evidence type="ECO:0000256" key="2">
    <source>
        <dbReference type="ARBA" id="ARBA00022692"/>
    </source>
</evidence>
<dbReference type="GO" id="GO:0022857">
    <property type="term" value="F:transmembrane transporter activity"/>
    <property type="evidence" value="ECO:0007669"/>
    <property type="project" value="InterPro"/>
</dbReference>
<dbReference type="InterPro" id="IPR037185">
    <property type="entry name" value="EmrE-like"/>
</dbReference>
<protein>
    <recommendedName>
        <fullName evidence="7">WAT1-related protein</fullName>
    </recommendedName>
</protein>
<dbReference type="EMBL" id="GBRH01211700">
    <property type="protein sequence ID" value="JAD86195.1"/>
    <property type="molecule type" value="Transcribed_RNA"/>
</dbReference>
<organism evidence="6">
    <name type="scientific">Arundo donax</name>
    <name type="common">Giant reed</name>
    <name type="synonym">Donax arundinaceus</name>
    <dbReference type="NCBI Taxonomy" id="35708"/>
    <lineage>
        <taxon>Eukaryota</taxon>
        <taxon>Viridiplantae</taxon>
        <taxon>Streptophyta</taxon>
        <taxon>Embryophyta</taxon>
        <taxon>Tracheophyta</taxon>
        <taxon>Spermatophyta</taxon>
        <taxon>Magnoliopsida</taxon>
        <taxon>Liliopsida</taxon>
        <taxon>Poales</taxon>
        <taxon>Poaceae</taxon>
        <taxon>PACMAD clade</taxon>
        <taxon>Arundinoideae</taxon>
        <taxon>Arundineae</taxon>
        <taxon>Arundo</taxon>
    </lineage>
</organism>
<keyword evidence="4 5" id="KW-0472">Membrane</keyword>
<evidence type="ECO:0000256" key="1">
    <source>
        <dbReference type="ARBA" id="ARBA00004141"/>
    </source>
</evidence>
<dbReference type="GO" id="GO:0016020">
    <property type="term" value="C:membrane"/>
    <property type="evidence" value="ECO:0007669"/>
    <property type="project" value="InterPro"/>
</dbReference>
<comment type="subcellular location">
    <subcellularLocation>
        <location evidence="1">Membrane</location>
        <topology evidence="1">Multi-pass membrane protein</topology>
    </subcellularLocation>
</comment>
<dbReference type="SUPFAM" id="SSF103481">
    <property type="entry name" value="Multidrug resistance efflux transporter EmrE"/>
    <property type="match status" value="1"/>
</dbReference>
<keyword evidence="3 5" id="KW-1133">Transmembrane helix</keyword>
<dbReference type="AlphaFoldDB" id="A0A0A9DKM2"/>
<evidence type="ECO:0000256" key="3">
    <source>
        <dbReference type="ARBA" id="ARBA00022989"/>
    </source>
</evidence>
<name>A0A0A9DKM2_ARUDO</name>
<evidence type="ECO:0000256" key="4">
    <source>
        <dbReference type="ARBA" id="ARBA00023136"/>
    </source>
</evidence>
<accession>A0A0A9DKM2</accession>
<sequence>MCYVIITWANKIIGPSLVALYYPLQPACATFLSTIFLGSPIYIGSIIEGFFIVASLYLVTWARYNEAQRALTQGSYLDPLLVEHPRAPKTQENSCGSIDP</sequence>
<keyword evidence="2 5" id="KW-0812">Transmembrane</keyword>
<reference evidence="6" key="1">
    <citation type="submission" date="2014-09" db="EMBL/GenBank/DDBJ databases">
        <authorList>
            <person name="Magalhaes I.L.F."/>
            <person name="Oliveira U."/>
            <person name="Santos F.R."/>
            <person name="Vidigal T.H.D.A."/>
            <person name="Brescovit A.D."/>
            <person name="Santos A.J."/>
        </authorList>
    </citation>
    <scope>NUCLEOTIDE SEQUENCE</scope>
    <source>
        <tissue evidence="6">Shoot tissue taken approximately 20 cm above the soil surface</tissue>
    </source>
</reference>
<evidence type="ECO:0008006" key="7">
    <source>
        <dbReference type="Google" id="ProtNLM"/>
    </source>
</evidence>
<feature type="transmembrane region" description="Helical" evidence="5">
    <location>
        <begin position="41"/>
        <end position="59"/>
    </location>
</feature>
<evidence type="ECO:0000313" key="6">
    <source>
        <dbReference type="EMBL" id="JAD86195.1"/>
    </source>
</evidence>
<reference evidence="6" key="2">
    <citation type="journal article" date="2015" name="Data Brief">
        <title>Shoot transcriptome of the giant reed, Arundo donax.</title>
        <authorList>
            <person name="Barrero R.A."/>
            <person name="Guerrero F.D."/>
            <person name="Moolhuijzen P."/>
            <person name="Goolsby J.A."/>
            <person name="Tidwell J."/>
            <person name="Bellgard S.E."/>
            <person name="Bellgard M.I."/>
        </authorList>
    </citation>
    <scope>NUCLEOTIDE SEQUENCE</scope>
    <source>
        <tissue evidence="6">Shoot tissue taken approximately 20 cm above the soil surface</tissue>
    </source>
</reference>
<dbReference type="PANTHER" id="PTHR31218">
    <property type="entry name" value="WAT1-RELATED PROTEIN"/>
    <property type="match status" value="1"/>
</dbReference>